<dbReference type="EMBL" id="LBBT01000056">
    <property type="protein sequence ID" value="KKY02499.1"/>
    <property type="molecule type" value="Genomic_DNA"/>
</dbReference>
<dbReference type="Proteomes" id="UP000034407">
    <property type="component" value="Unassembled WGS sequence"/>
</dbReference>
<feature type="transmembrane region" description="Helical" evidence="6">
    <location>
        <begin position="129"/>
        <end position="149"/>
    </location>
</feature>
<evidence type="ECO:0000256" key="3">
    <source>
        <dbReference type="ARBA" id="ARBA00022692"/>
    </source>
</evidence>
<dbReference type="OrthoDB" id="9812980at2"/>
<feature type="transmembrane region" description="Helical" evidence="6">
    <location>
        <begin position="49"/>
        <end position="72"/>
    </location>
</feature>
<dbReference type="GO" id="GO:0005886">
    <property type="term" value="C:plasma membrane"/>
    <property type="evidence" value="ECO:0007669"/>
    <property type="project" value="UniProtKB-SubCell"/>
</dbReference>
<evidence type="ECO:0000256" key="5">
    <source>
        <dbReference type="ARBA" id="ARBA00023136"/>
    </source>
</evidence>
<gene>
    <name evidence="8" type="ORF">VN21_02905</name>
</gene>
<organism evidence="8 9">
    <name type="scientific">Paraclostridium benzoelyticum</name>
    <dbReference type="NCBI Taxonomy" id="1629550"/>
    <lineage>
        <taxon>Bacteria</taxon>
        <taxon>Bacillati</taxon>
        <taxon>Bacillota</taxon>
        <taxon>Clostridia</taxon>
        <taxon>Peptostreptococcales</taxon>
        <taxon>Peptostreptococcaceae</taxon>
        <taxon>Paraclostridium</taxon>
    </lineage>
</organism>
<dbReference type="AlphaFoldDB" id="A0A0M3DM31"/>
<evidence type="ECO:0000259" key="7">
    <source>
        <dbReference type="Pfam" id="PF09335"/>
    </source>
</evidence>
<dbReference type="InterPro" id="IPR015414">
    <property type="entry name" value="TMEM64"/>
</dbReference>
<keyword evidence="9" id="KW-1185">Reference proteome</keyword>
<name>A0A0M3DM31_9FIRM</name>
<proteinExistence type="inferred from homology"/>
<dbReference type="RefSeq" id="WP_046821967.1">
    <property type="nucleotide sequence ID" value="NZ_LBBT01000056.1"/>
</dbReference>
<dbReference type="PANTHER" id="PTHR12677">
    <property type="entry name" value="GOLGI APPARATUS MEMBRANE PROTEIN TVP38-RELATED"/>
    <property type="match status" value="1"/>
</dbReference>
<feature type="transmembrane region" description="Helical" evidence="6">
    <location>
        <begin position="12"/>
        <end position="29"/>
    </location>
</feature>
<dbReference type="PANTHER" id="PTHR12677:SF59">
    <property type="entry name" value="GOLGI APPARATUS MEMBRANE PROTEIN TVP38-RELATED"/>
    <property type="match status" value="1"/>
</dbReference>
<evidence type="ECO:0000313" key="8">
    <source>
        <dbReference type="EMBL" id="KKY02499.1"/>
    </source>
</evidence>
<dbReference type="PATRIC" id="fig|1629550.3.peg.3283"/>
<feature type="transmembrane region" description="Helical" evidence="6">
    <location>
        <begin position="161"/>
        <end position="179"/>
    </location>
</feature>
<keyword evidence="4 6" id="KW-1133">Transmembrane helix</keyword>
<protein>
    <recommendedName>
        <fullName evidence="6">TVP38/TMEM64 family membrane protein</fullName>
    </recommendedName>
</protein>
<feature type="domain" description="VTT" evidence="7">
    <location>
        <begin position="65"/>
        <end position="181"/>
    </location>
</feature>
<evidence type="ECO:0000256" key="6">
    <source>
        <dbReference type="RuleBase" id="RU366058"/>
    </source>
</evidence>
<keyword evidence="3 6" id="KW-0812">Transmembrane</keyword>
<evidence type="ECO:0000256" key="4">
    <source>
        <dbReference type="ARBA" id="ARBA00022989"/>
    </source>
</evidence>
<accession>A0A0M3DM31</accession>
<keyword evidence="2 6" id="KW-1003">Cell membrane</keyword>
<evidence type="ECO:0000256" key="2">
    <source>
        <dbReference type="ARBA" id="ARBA00022475"/>
    </source>
</evidence>
<dbReference type="Pfam" id="PF09335">
    <property type="entry name" value="VTT_dom"/>
    <property type="match status" value="1"/>
</dbReference>
<sequence>MNYKFSKFLKLVLSGIIVFVIGSILYKILNMDIGPNDIQKYVTSFGKLAPFVYIIMFALVPLTLFPDSILAIGGGIIFGLYKGYIYTLIGALIGSSLSFYISRKLGRSFVKKITKEKLDYIEEMINSKGFFVILLLRLIPLFPFDVISYGAGLTNIKYRDFIFATIVGTIPGILVFTNIGAQSVDIGSNSFYLSIMALILLILSSIVLKNKFINTQKK</sequence>
<comment type="caution">
    <text evidence="8">The sequence shown here is derived from an EMBL/GenBank/DDBJ whole genome shotgun (WGS) entry which is preliminary data.</text>
</comment>
<comment type="similarity">
    <text evidence="6">Belongs to the TVP38/TMEM64 family.</text>
</comment>
<dbReference type="InterPro" id="IPR032816">
    <property type="entry name" value="VTT_dom"/>
</dbReference>
<keyword evidence="5 6" id="KW-0472">Membrane</keyword>
<reference evidence="8 9" key="1">
    <citation type="submission" date="2015-04" db="EMBL/GenBank/DDBJ databases">
        <title>Microcin producing Clostridium sp. JC272T.</title>
        <authorList>
            <person name="Jyothsna T."/>
            <person name="Sasikala C."/>
            <person name="Ramana C."/>
        </authorList>
    </citation>
    <scope>NUCLEOTIDE SEQUENCE [LARGE SCALE GENOMIC DNA]</scope>
    <source>
        <strain evidence="8 9">JC272</strain>
    </source>
</reference>
<comment type="subcellular location">
    <subcellularLocation>
        <location evidence="1 6">Cell membrane</location>
        <topology evidence="1 6">Multi-pass membrane protein</topology>
    </subcellularLocation>
</comment>
<evidence type="ECO:0000313" key="9">
    <source>
        <dbReference type="Proteomes" id="UP000034407"/>
    </source>
</evidence>
<feature type="transmembrane region" description="Helical" evidence="6">
    <location>
        <begin position="84"/>
        <end position="102"/>
    </location>
</feature>
<feature type="transmembrane region" description="Helical" evidence="6">
    <location>
        <begin position="191"/>
        <end position="208"/>
    </location>
</feature>
<evidence type="ECO:0000256" key="1">
    <source>
        <dbReference type="ARBA" id="ARBA00004651"/>
    </source>
</evidence>